<name>A0A1Y1IMD1_KLENI</name>
<feature type="region of interest" description="Disordered" evidence="1">
    <location>
        <begin position="162"/>
        <end position="222"/>
    </location>
</feature>
<evidence type="ECO:0000313" key="2">
    <source>
        <dbReference type="EMBL" id="GAQ91954.1"/>
    </source>
</evidence>
<feature type="compositionally biased region" description="Polar residues" evidence="1">
    <location>
        <begin position="739"/>
        <end position="749"/>
    </location>
</feature>
<feature type="compositionally biased region" description="Basic and acidic residues" evidence="1">
    <location>
        <begin position="920"/>
        <end position="935"/>
    </location>
</feature>
<feature type="compositionally biased region" description="Basic and acidic residues" evidence="1">
    <location>
        <begin position="703"/>
        <end position="715"/>
    </location>
</feature>
<protein>
    <submittedName>
        <fullName evidence="2">Uncharacterized protein</fullName>
    </submittedName>
</protein>
<feature type="compositionally biased region" description="Basic and acidic residues" evidence="1">
    <location>
        <begin position="401"/>
        <end position="414"/>
    </location>
</feature>
<sequence>MAASASNVDNLVLIRNYGFALLDAGTPQQFDLRALQSAVDAGGGQVHGGREKQMLKSVCKEILQSGQLSFVRRWRAKKLLDLIEEDTHQKHQKKWERFTKSSNNSKWGHDDKQILDPTQRWPPTAGVAEMEDSVAVDRLAAEAVAHGYILDKMVEGDRFLGGAKSDQGARSSVLDDAYPQQEELREPRPPSFTIARPASNPPSQPYPVVARETLDPPPPPLENHILRPVPANVQLPQGAASLSKVVKTGFQNVGVGTAAKFSGEQDPTPDKKSPMIAHGQPRKTVAGAEEGSFGTCGRGEGRADVQVADEMSSNRAELGGGIGPPVFDSLWNLHSDDMGPFWFGRQLAGQDGFPPYAEPNTSDGGETGSPGYSVESGAGDEMADSQESGGRRTVITGPPKRSWEQESRGMEGRAKRASLGGGQWASAVPDTEMQHLADGLFEPPPSPQPRSDCNRAPSKSASAAFQNHPKKKRHCPHAPRLPPFSTANQTPPAAVPALETLPALWSSAPLPISQQLPNADRDWSTQYCFLGGPALRKAAALCGDEGRDGGEHGAGGSEVEGLAGRAMRALTLTEHAPVPGAYSAHSAALPDGVIKPSSITPVINACPSLPKESADGFGGSSRVRSGGFQLEPIFGRQPEQDGQRHASAEVCETVGGRSGAFPGTVALPFKKRKWRLGLEGGSKSGASERRQQTTDTWEGDECREERAARGGERKWSPPSEGEDGERVRQAWDEMHLNSAPPQETSSSGGETKGDWEEPGEETGQLAKAKSLITQMRHSVISERKSNWAAKTGWSSENVLRQRSDRAPPSQTGELSESHVVYSFNGCPSDVSSAPWGLVGPPLEGGFWDGLPENVRSVNSFRGAPQSGPVGDDVRSEGLESPGKGPGDETWSGNHGGVGVRGAVRRPVQIPEQGETVPESNRNEGFERRGHHEFQRRFGRRGLC</sequence>
<accession>A0A1Y1IMD1</accession>
<dbReference type="EMBL" id="DF237839">
    <property type="protein sequence ID" value="GAQ91954.1"/>
    <property type="molecule type" value="Genomic_DNA"/>
</dbReference>
<feature type="region of interest" description="Disordered" evidence="1">
    <location>
        <begin position="857"/>
        <end position="943"/>
    </location>
</feature>
<organism evidence="2 3">
    <name type="scientific">Klebsormidium nitens</name>
    <name type="common">Green alga</name>
    <name type="synonym">Ulothrix nitens</name>
    <dbReference type="NCBI Taxonomy" id="105231"/>
    <lineage>
        <taxon>Eukaryota</taxon>
        <taxon>Viridiplantae</taxon>
        <taxon>Streptophyta</taxon>
        <taxon>Klebsormidiophyceae</taxon>
        <taxon>Klebsormidiales</taxon>
        <taxon>Klebsormidiaceae</taxon>
        <taxon>Klebsormidium</taxon>
    </lineage>
</organism>
<feature type="region of interest" description="Disordered" evidence="1">
    <location>
        <begin position="260"/>
        <end position="300"/>
    </location>
</feature>
<evidence type="ECO:0000313" key="3">
    <source>
        <dbReference type="Proteomes" id="UP000054558"/>
    </source>
</evidence>
<dbReference type="AlphaFoldDB" id="A0A1Y1IMD1"/>
<evidence type="ECO:0000256" key="1">
    <source>
        <dbReference type="SAM" id="MobiDB-lite"/>
    </source>
</evidence>
<feature type="region of interest" description="Disordered" evidence="1">
    <location>
        <begin position="437"/>
        <end position="475"/>
    </location>
</feature>
<feature type="compositionally biased region" description="Basic and acidic residues" evidence="1">
    <location>
        <begin position="724"/>
        <end position="735"/>
    </location>
</feature>
<keyword evidence="3" id="KW-1185">Reference proteome</keyword>
<proteinExistence type="predicted"/>
<dbReference type="Proteomes" id="UP000054558">
    <property type="component" value="Unassembled WGS sequence"/>
</dbReference>
<feature type="region of interest" description="Disordered" evidence="1">
    <location>
        <begin position="678"/>
        <end position="768"/>
    </location>
</feature>
<reference evidence="2 3" key="1">
    <citation type="journal article" date="2014" name="Nat. Commun.">
        <title>Klebsormidium flaccidum genome reveals primary factors for plant terrestrial adaptation.</title>
        <authorList>
            <person name="Hori K."/>
            <person name="Maruyama F."/>
            <person name="Fujisawa T."/>
            <person name="Togashi T."/>
            <person name="Yamamoto N."/>
            <person name="Seo M."/>
            <person name="Sato S."/>
            <person name="Yamada T."/>
            <person name="Mori H."/>
            <person name="Tajima N."/>
            <person name="Moriyama T."/>
            <person name="Ikeuchi M."/>
            <person name="Watanabe M."/>
            <person name="Wada H."/>
            <person name="Kobayashi K."/>
            <person name="Saito M."/>
            <person name="Masuda T."/>
            <person name="Sasaki-Sekimoto Y."/>
            <person name="Mashiguchi K."/>
            <person name="Awai K."/>
            <person name="Shimojima M."/>
            <person name="Masuda S."/>
            <person name="Iwai M."/>
            <person name="Nobusawa T."/>
            <person name="Narise T."/>
            <person name="Kondo S."/>
            <person name="Saito H."/>
            <person name="Sato R."/>
            <person name="Murakawa M."/>
            <person name="Ihara Y."/>
            <person name="Oshima-Yamada Y."/>
            <person name="Ohtaka K."/>
            <person name="Satoh M."/>
            <person name="Sonobe K."/>
            <person name="Ishii M."/>
            <person name="Ohtani R."/>
            <person name="Kanamori-Sato M."/>
            <person name="Honoki R."/>
            <person name="Miyazaki D."/>
            <person name="Mochizuki H."/>
            <person name="Umetsu J."/>
            <person name="Higashi K."/>
            <person name="Shibata D."/>
            <person name="Kamiya Y."/>
            <person name="Sato N."/>
            <person name="Nakamura Y."/>
            <person name="Tabata S."/>
            <person name="Ida S."/>
            <person name="Kurokawa K."/>
            <person name="Ohta H."/>
        </authorList>
    </citation>
    <scope>NUCLEOTIDE SEQUENCE [LARGE SCALE GENOMIC DNA]</scope>
    <source>
        <strain evidence="2 3">NIES-2285</strain>
    </source>
</reference>
<feature type="region of interest" description="Disordered" evidence="1">
    <location>
        <begin position="345"/>
        <end position="425"/>
    </location>
</feature>
<feature type="region of interest" description="Disordered" evidence="1">
    <location>
        <begin position="787"/>
        <end position="814"/>
    </location>
</feature>
<gene>
    <name evidence="2" type="ORF">KFL_008900010</name>
</gene>